<dbReference type="Proteomes" id="UP000283090">
    <property type="component" value="Unassembled WGS sequence"/>
</dbReference>
<dbReference type="InterPro" id="IPR052922">
    <property type="entry name" value="Cytidylate_Kinase-2"/>
</dbReference>
<sequence length="210" mass="23764">MSPTAPLLERQAGPLRGDGKGIYRIHVIGNSGTGKSTLSRQLSKLLNIPYVPLDEVFWNPNWSAPSNEEFQSRVDVLLDQHRDTGWVIDGNYSRRMGAAVKDERTDCIWLDPPLILYLPRLIFRTFLRLLGLEPTCAPGCDENWRDVFSLGDKSIIWWCITHHRYCRELGEKLIAEEGDVEDGGKVRRIKGFGGELKRWIGEVEGMAGGK</sequence>
<keyword evidence="2" id="KW-1185">Reference proteome</keyword>
<dbReference type="SUPFAM" id="SSF52540">
    <property type="entry name" value="P-loop containing nucleoside triphosphate hydrolases"/>
    <property type="match status" value="1"/>
</dbReference>
<dbReference type="PANTHER" id="PTHR37816:SF1">
    <property type="entry name" value="TOXIN"/>
    <property type="match status" value="1"/>
</dbReference>
<reference evidence="1 2" key="1">
    <citation type="submission" date="2019-01" db="EMBL/GenBank/DDBJ databases">
        <title>Intercellular communication is required for trap formation in the nematode-trapping fungus Duddingtonia flagrans.</title>
        <authorList>
            <person name="Youssar L."/>
            <person name="Wernet V."/>
            <person name="Hensel N."/>
            <person name="Hildebrandt H.-G."/>
            <person name="Fischer R."/>
        </authorList>
    </citation>
    <scope>NUCLEOTIDE SEQUENCE [LARGE SCALE GENOMIC DNA]</scope>
    <source>
        <strain evidence="1 2">CBS H-5679</strain>
    </source>
</reference>
<comment type="caution">
    <text evidence="1">The sequence shown here is derived from an EMBL/GenBank/DDBJ whole genome shotgun (WGS) entry which is preliminary data.</text>
</comment>
<dbReference type="RefSeq" id="XP_067494767.1">
    <property type="nucleotide sequence ID" value="XM_067631178.1"/>
</dbReference>
<dbReference type="PANTHER" id="PTHR37816">
    <property type="entry name" value="YALI0E33011P"/>
    <property type="match status" value="1"/>
</dbReference>
<gene>
    <name evidence="1" type="ORF">DFL_000240</name>
</gene>
<proteinExistence type="predicted"/>
<dbReference type="Gene3D" id="3.40.50.300">
    <property type="entry name" value="P-loop containing nucleotide triphosphate hydrolases"/>
    <property type="match status" value="1"/>
</dbReference>
<protein>
    <recommendedName>
        <fullName evidence="3">Adenylate kinase</fullName>
    </recommendedName>
</protein>
<evidence type="ECO:0000313" key="2">
    <source>
        <dbReference type="Proteomes" id="UP000283090"/>
    </source>
</evidence>
<name>A0A437AD67_ARTFL</name>
<organism evidence="1 2">
    <name type="scientific">Arthrobotrys flagrans</name>
    <name type="common">Nematode-trapping fungus</name>
    <name type="synonym">Trichothecium flagrans</name>
    <dbReference type="NCBI Taxonomy" id="97331"/>
    <lineage>
        <taxon>Eukaryota</taxon>
        <taxon>Fungi</taxon>
        <taxon>Dikarya</taxon>
        <taxon>Ascomycota</taxon>
        <taxon>Pezizomycotina</taxon>
        <taxon>Orbiliomycetes</taxon>
        <taxon>Orbiliales</taxon>
        <taxon>Orbiliaceae</taxon>
        <taxon>Arthrobotrys</taxon>
    </lineage>
</organism>
<dbReference type="InterPro" id="IPR027417">
    <property type="entry name" value="P-loop_NTPase"/>
</dbReference>
<dbReference type="OrthoDB" id="5367325at2759"/>
<dbReference type="AlphaFoldDB" id="A0A437AD67"/>
<dbReference type="VEuPathDB" id="FungiDB:DFL_000240"/>
<accession>A0A437AD67</accession>
<evidence type="ECO:0000313" key="1">
    <source>
        <dbReference type="EMBL" id="RVD89223.1"/>
    </source>
</evidence>
<evidence type="ECO:0008006" key="3">
    <source>
        <dbReference type="Google" id="ProtNLM"/>
    </source>
</evidence>
<dbReference type="EMBL" id="SAEB01000001">
    <property type="protein sequence ID" value="RVD89223.1"/>
    <property type="molecule type" value="Genomic_DNA"/>
</dbReference>
<dbReference type="GeneID" id="93582551"/>